<evidence type="ECO:0000256" key="3">
    <source>
        <dbReference type="SAM" id="Phobius"/>
    </source>
</evidence>
<keyword evidence="3" id="KW-1133">Transmembrane helix</keyword>
<feature type="transmembrane region" description="Helical" evidence="3">
    <location>
        <begin position="281"/>
        <end position="298"/>
    </location>
</feature>
<comment type="subcellular location">
    <subcellularLocation>
        <location evidence="1">Plastid</location>
    </subcellularLocation>
</comment>
<dbReference type="GO" id="GO:0009536">
    <property type="term" value="C:plastid"/>
    <property type="evidence" value="ECO:0007669"/>
    <property type="project" value="UniProtKB-SubCell"/>
</dbReference>
<accession>A0A7S1NG46</accession>
<dbReference type="AlphaFoldDB" id="A0A7S1NG46"/>
<sequence>MVIASSIAVGAVAFSLLCFFLRRVHGLVTLARLCTRHESPAVWSAASVSSVERVDMILQKIQGSDSGANLSSDQKKEVDGMIEQLEKGYQAVELRPIDDPAIMGNYRVSYVSTGSGQVGNPAGGRWRGAFGKAIFRTTGLYQNLFTPNGVVNIVGFNFLSFLKGLVVLKGTFTPIKDKPDFVRADFEKPRLCLRLFGSTLFSVAFDIGPTSAVELDCAYIDDRVRLGRGSRGSRFVFERTTDKAADEWEPVANMRAVPLPVASVGLVGLLFLLFRGLQSNALIGAVCLGLLILYGLVFRGGGIIDADAIDKKPATGAA</sequence>
<evidence type="ECO:0000256" key="1">
    <source>
        <dbReference type="ARBA" id="ARBA00004474"/>
    </source>
</evidence>
<name>A0A7S1NG46_9EUGL</name>
<reference evidence="5" key="1">
    <citation type="submission" date="2021-01" db="EMBL/GenBank/DDBJ databases">
        <authorList>
            <person name="Corre E."/>
            <person name="Pelletier E."/>
            <person name="Niang G."/>
            <person name="Scheremetjew M."/>
            <person name="Finn R."/>
            <person name="Kale V."/>
            <person name="Holt S."/>
            <person name="Cochrane G."/>
            <person name="Meng A."/>
            <person name="Brown T."/>
            <person name="Cohen L."/>
        </authorList>
    </citation>
    <scope>NUCLEOTIDE SEQUENCE</scope>
    <source>
        <strain evidence="5">NIES-381</strain>
    </source>
</reference>
<keyword evidence="3" id="KW-0472">Membrane</keyword>
<dbReference type="PANTHER" id="PTHR31906">
    <property type="entry name" value="PLASTID-LIPID-ASSOCIATED PROTEIN 4, CHLOROPLASTIC-RELATED"/>
    <property type="match status" value="1"/>
</dbReference>
<evidence type="ECO:0000259" key="4">
    <source>
        <dbReference type="Pfam" id="PF04755"/>
    </source>
</evidence>
<organism evidence="5">
    <name type="scientific">Eutreptiella gymnastica</name>
    <dbReference type="NCBI Taxonomy" id="73025"/>
    <lineage>
        <taxon>Eukaryota</taxon>
        <taxon>Discoba</taxon>
        <taxon>Euglenozoa</taxon>
        <taxon>Euglenida</taxon>
        <taxon>Spirocuta</taxon>
        <taxon>Euglenophyceae</taxon>
        <taxon>Eutreptiales</taxon>
        <taxon>Eutreptiaceae</taxon>
        <taxon>Eutreptiella</taxon>
    </lineage>
</organism>
<dbReference type="EMBL" id="HBGA01076445">
    <property type="protein sequence ID" value="CAD9017467.1"/>
    <property type="molecule type" value="Transcribed_RNA"/>
</dbReference>
<feature type="transmembrane region" description="Helical" evidence="3">
    <location>
        <begin position="256"/>
        <end position="274"/>
    </location>
</feature>
<protein>
    <recommendedName>
        <fullName evidence="4">Plastid lipid-associated protein/fibrillin conserved domain-containing protein</fullName>
    </recommendedName>
</protein>
<proteinExistence type="predicted"/>
<keyword evidence="3" id="KW-0812">Transmembrane</keyword>
<evidence type="ECO:0000256" key="2">
    <source>
        <dbReference type="ARBA" id="ARBA00022640"/>
    </source>
</evidence>
<dbReference type="InterPro" id="IPR039633">
    <property type="entry name" value="PAP"/>
</dbReference>
<evidence type="ECO:0000313" key="5">
    <source>
        <dbReference type="EMBL" id="CAD9017467.1"/>
    </source>
</evidence>
<dbReference type="InterPro" id="IPR006843">
    <property type="entry name" value="PAP/fibrillin_dom"/>
</dbReference>
<keyword evidence="2" id="KW-0934">Plastid</keyword>
<dbReference type="Pfam" id="PF04755">
    <property type="entry name" value="PAP_fibrillin"/>
    <property type="match status" value="1"/>
</dbReference>
<gene>
    <name evidence="5" type="ORF">EGYM00392_LOCUS28577</name>
</gene>
<feature type="domain" description="Plastid lipid-associated protein/fibrillin conserved" evidence="4">
    <location>
        <begin position="58"/>
        <end position="237"/>
    </location>
</feature>